<sequence>MGTSARAALLGAAGAALTGVAAVWLLRTAATAWPGTATVGVELGVGFLATGAAGLLAAWVAVVLGSASVSLALSARPAGARPDGVDDGRRPRGGLTGRVAAVLLVVAGLGAGPATAAEAPLPVGVTATVDPTVLAAAPELRTAGAVPATVEDVHDPGAGEVPVPGWTPTTARPAPARQPTAQVGLVSTAAAPTSTDEVVVHRGDTLWDIAARHLGEHATDQDVAEAWPRWYAANRDVIGADPDLIHPGQRLVVPAPGGAR</sequence>
<dbReference type="Proteomes" id="UP000662111">
    <property type="component" value="Unassembled WGS sequence"/>
</dbReference>
<dbReference type="InterPro" id="IPR006311">
    <property type="entry name" value="TAT_signal"/>
</dbReference>
<keyword evidence="1" id="KW-1133">Transmembrane helix</keyword>
<gene>
    <name evidence="3" type="ORF">GCM10011509_14500</name>
</gene>
<organism evidence="3 4">
    <name type="scientific">Ornithinimicrobium pekingense</name>
    <dbReference type="NCBI Taxonomy" id="384677"/>
    <lineage>
        <taxon>Bacteria</taxon>
        <taxon>Bacillati</taxon>
        <taxon>Actinomycetota</taxon>
        <taxon>Actinomycetes</taxon>
        <taxon>Micrococcales</taxon>
        <taxon>Ornithinimicrobiaceae</taxon>
        <taxon>Ornithinimicrobium</taxon>
    </lineage>
</organism>
<feature type="domain" description="LysM" evidence="2">
    <location>
        <begin position="196"/>
        <end position="253"/>
    </location>
</feature>
<proteinExistence type="predicted"/>
<feature type="transmembrane region" description="Helical" evidence="1">
    <location>
        <begin position="46"/>
        <end position="74"/>
    </location>
</feature>
<reference evidence="4" key="1">
    <citation type="journal article" date="2019" name="Int. J. Syst. Evol. Microbiol.">
        <title>The Global Catalogue of Microorganisms (GCM) 10K type strain sequencing project: providing services to taxonomists for standard genome sequencing and annotation.</title>
        <authorList>
            <consortium name="The Broad Institute Genomics Platform"/>
            <consortium name="The Broad Institute Genome Sequencing Center for Infectious Disease"/>
            <person name="Wu L."/>
            <person name="Ma J."/>
        </authorList>
    </citation>
    <scope>NUCLEOTIDE SEQUENCE [LARGE SCALE GENOMIC DNA]</scope>
    <source>
        <strain evidence="4">CGMCC 1.5362</strain>
    </source>
</reference>
<evidence type="ECO:0000256" key="1">
    <source>
        <dbReference type="SAM" id="Phobius"/>
    </source>
</evidence>
<evidence type="ECO:0000259" key="2">
    <source>
        <dbReference type="PROSITE" id="PS51782"/>
    </source>
</evidence>
<dbReference type="RefSeq" id="WP_051145669.1">
    <property type="nucleotide sequence ID" value="NZ_BMLB01000003.1"/>
</dbReference>
<name>A0ABQ2F871_9MICO</name>
<dbReference type="PANTHER" id="PTHR34700:SF4">
    <property type="entry name" value="PHAGE-LIKE ELEMENT PBSX PROTEIN XKDP"/>
    <property type="match status" value="1"/>
</dbReference>
<accession>A0ABQ2F871</accession>
<keyword evidence="1" id="KW-0812">Transmembrane</keyword>
<dbReference type="InterPro" id="IPR036779">
    <property type="entry name" value="LysM_dom_sf"/>
</dbReference>
<dbReference type="CDD" id="cd00118">
    <property type="entry name" value="LysM"/>
    <property type="match status" value="1"/>
</dbReference>
<dbReference type="Gene3D" id="3.10.350.10">
    <property type="entry name" value="LysM domain"/>
    <property type="match status" value="1"/>
</dbReference>
<protein>
    <recommendedName>
        <fullName evidence="2">LysM domain-containing protein</fullName>
    </recommendedName>
</protein>
<dbReference type="PANTHER" id="PTHR34700">
    <property type="entry name" value="POTASSIUM BINDING PROTEIN KBP"/>
    <property type="match status" value="1"/>
</dbReference>
<dbReference type="EMBL" id="BMLB01000003">
    <property type="protein sequence ID" value="GGK67288.1"/>
    <property type="molecule type" value="Genomic_DNA"/>
</dbReference>
<dbReference type="PROSITE" id="PS51782">
    <property type="entry name" value="LYSM"/>
    <property type="match status" value="1"/>
</dbReference>
<evidence type="ECO:0000313" key="4">
    <source>
        <dbReference type="Proteomes" id="UP000662111"/>
    </source>
</evidence>
<dbReference type="InterPro" id="IPR052196">
    <property type="entry name" value="Bact_Kbp"/>
</dbReference>
<keyword evidence="4" id="KW-1185">Reference proteome</keyword>
<dbReference type="Pfam" id="PF01476">
    <property type="entry name" value="LysM"/>
    <property type="match status" value="1"/>
</dbReference>
<keyword evidence="1" id="KW-0472">Membrane</keyword>
<comment type="caution">
    <text evidence="3">The sequence shown here is derived from an EMBL/GenBank/DDBJ whole genome shotgun (WGS) entry which is preliminary data.</text>
</comment>
<feature type="transmembrane region" description="Helical" evidence="1">
    <location>
        <begin position="95"/>
        <end position="114"/>
    </location>
</feature>
<dbReference type="InterPro" id="IPR018392">
    <property type="entry name" value="LysM"/>
</dbReference>
<evidence type="ECO:0000313" key="3">
    <source>
        <dbReference type="EMBL" id="GGK67288.1"/>
    </source>
</evidence>
<dbReference type="PROSITE" id="PS51318">
    <property type="entry name" value="TAT"/>
    <property type="match status" value="1"/>
</dbReference>